<keyword evidence="2" id="KW-1185">Reference proteome</keyword>
<reference evidence="1 2" key="1">
    <citation type="journal article" date="2019" name="Int. J. Syst. Evol. Microbiol.">
        <title>The Global Catalogue of Microorganisms (GCM) 10K type strain sequencing project: providing services to taxonomists for standard genome sequencing and annotation.</title>
        <authorList>
            <consortium name="The Broad Institute Genomics Platform"/>
            <consortium name="The Broad Institute Genome Sequencing Center for Infectious Disease"/>
            <person name="Wu L."/>
            <person name="Ma J."/>
        </authorList>
    </citation>
    <scope>NUCLEOTIDE SEQUENCE [LARGE SCALE GENOMIC DNA]</scope>
    <source>
        <strain evidence="1 2">JCM 12662</strain>
    </source>
</reference>
<dbReference type="Proteomes" id="UP001501166">
    <property type="component" value="Unassembled WGS sequence"/>
</dbReference>
<evidence type="ECO:0008006" key="3">
    <source>
        <dbReference type="Google" id="ProtNLM"/>
    </source>
</evidence>
<dbReference type="EMBL" id="BAAACW010000035">
    <property type="protein sequence ID" value="GAA0355352.1"/>
    <property type="molecule type" value="Genomic_DNA"/>
</dbReference>
<evidence type="ECO:0000313" key="2">
    <source>
        <dbReference type="Proteomes" id="UP001501166"/>
    </source>
</evidence>
<comment type="caution">
    <text evidence="1">The sequence shown here is derived from an EMBL/GenBank/DDBJ whole genome shotgun (WGS) entry which is preliminary data.</text>
</comment>
<protein>
    <recommendedName>
        <fullName evidence="3">Lipoprotein</fullName>
    </recommendedName>
</protein>
<sequence>MNFRLIYLFLLLPFIAGCTKDMSGEIERLEEDEIISRFESYDMPNELIQDLSSLQRERMAYYLEENFVFLEHMQVDTIQSESADSDLEMHVEAFLFKQESDRYAIIPRLTFNDSVRVNNDIYLYAEGNISEESLLYVTRMGSIGFSWISFQPENVTRRTLSDVELVTYIEFELIEDYPKDRLDFTIVYAHDNSFFNQATYETYFNRYDLLNFGEDEEDLDVFRQVIPFESILY</sequence>
<dbReference type="PROSITE" id="PS51257">
    <property type="entry name" value="PROKAR_LIPOPROTEIN"/>
    <property type="match status" value="1"/>
</dbReference>
<proteinExistence type="predicted"/>
<organism evidence="1 2">
    <name type="scientific">Alkalibacterium iburiense</name>
    <dbReference type="NCBI Taxonomy" id="290589"/>
    <lineage>
        <taxon>Bacteria</taxon>
        <taxon>Bacillati</taxon>
        <taxon>Bacillota</taxon>
        <taxon>Bacilli</taxon>
        <taxon>Lactobacillales</taxon>
        <taxon>Carnobacteriaceae</taxon>
        <taxon>Alkalibacterium</taxon>
    </lineage>
</organism>
<gene>
    <name evidence="1" type="ORF">GCM10008932_05450</name>
</gene>
<dbReference type="RefSeq" id="WP_343753764.1">
    <property type="nucleotide sequence ID" value="NZ_BAAACW010000035.1"/>
</dbReference>
<accession>A0ABN0X548</accession>
<name>A0ABN0X548_9LACT</name>
<evidence type="ECO:0000313" key="1">
    <source>
        <dbReference type="EMBL" id="GAA0355352.1"/>
    </source>
</evidence>